<keyword evidence="4" id="KW-1185">Reference proteome</keyword>
<evidence type="ECO:0000256" key="1">
    <source>
        <dbReference type="SAM" id="Phobius"/>
    </source>
</evidence>
<feature type="signal peptide" evidence="2">
    <location>
        <begin position="1"/>
        <end position="24"/>
    </location>
</feature>
<comment type="caution">
    <text evidence="3">The sequence shown here is derived from an EMBL/GenBank/DDBJ whole genome shotgun (WGS) entry which is preliminary data.</text>
</comment>
<accession>A0ABR2LU37</accession>
<keyword evidence="1" id="KW-0472">Membrane</keyword>
<dbReference type="EMBL" id="JBBWWR010000015">
    <property type="protein sequence ID" value="KAK8949913.1"/>
    <property type="molecule type" value="Genomic_DNA"/>
</dbReference>
<reference evidence="3 4" key="1">
    <citation type="journal article" date="2022" name="Nat. Plants">
        <title>Genomes of leafy and leafless Platanthera orchids illuminate the evolution of mycoheterotrophy.</title>
        <authorList>
            <person name="Li M.H."/>
            <person name="Liu K.W."/>
            <person name="Li Z."/>
            <person name="Lu H.C."/>
            <person name="Ye Q.L."/>
            <person name="Zhang D."/>
            <person name="Wang J.Y."/>
            <person name="Li Y.F."/>
            <person name="Zhong Z.M."/>
            <person name="Liu X."/>
            <person name="Yu X."/>
            <person name="Liu D.K."/>
            <person name="Tu X.D."/>
            <person name="Liu B."/>
            <person name="Hao Y."/>
            <person name="Liao X.Y."/>
            <person name="Jiang Y.T."/>
            <person name="Sun W.H."/>
            <person name="Chen J."/>
            <person name="Chen Y.Q."/>
            <person name="Ai Y."/>
            <person name="Zhai J.W."/>
            <person name="Wu S.S."/>
            <person name="Zhou Z."/>
            <person name="Hsiao Y.Y."/>
            <person name="Wu W.L."/>
            <person name="Chen Y.Y."/>
            <person name="Lin Y.F."/>
            <person name="Hsu J.L."/>
            <person name="Li C.Y."/>
            <person name="Wang Z.W."/>
            <person name="Zhao X."/>
            <person name="Zhong W.Y."/>
            <person name="Ma X.K."/>
            <person name="Ma L."/>
            <person name="Huang J."/>
            <person name="Chen G.Z."/>
            <person name="Huang M.Z."/>
            <person name="Huang L."/>
            <person name="Peng D.H."/>
            <person name="Luo Y.B."/>
            <person name="Zou S.Q."/>
            <person name="Chen S.P."/>
            <person name="Lan S."/>
            <person name="Tsai W.C."/>
            <person name="Van de Peer Y."/>
            <person name="Liu Z.J."/>
        </authorList>
    </citation>
    <scope>NUCLEOTIDE SEQUENCE [LARGE SCALE GENOMIC DNA]</scope>
    <source>
        <strain evidence="3">Lor288</strain>
    </source>
</reference>
<proteinExistence type="predicted"/>
<gene>
    <name evidence="3" type="ORF">KSP40_PGU003507</name>
</gene>
<keyword evidence="2" id="KW-0732">Signal</keyword>
<name>A0ABR2LU37_9ASPA</name>
<feature type="transmembrane region" description="Helical" evidence="1">
    <location>
        <begin position="134"/>
        <end position="156"/>
    </location>
</feature>
<protein>
    <submittedName>
        <fullName evidence="3">Uncharacterized protein</fullName>
    </submittedName>
</protein>
<organism evidence="3 4">
    <name type="scientific">Platanthera guangdongensis</name>
    <dbReference type="NCBI Taxonomy" id="2320717"/>
    <lineage>
        <taxon>Eukaryota</taxon>
        <taxon>Viridiplantae</taxon>
        <taxon>Streptophyta</taxon>
        <taxon>Embryophyta</taxon>
        <taxon>Tracheophyta</taxon>
        <taxon>Spermatophyta</taxon>
        <taxon>Magnoliopsida</taxon>
        <taxon>Liliopsida</taxon>
        <taxon>Asparagales</taxon>
        <taxon>Orchidaceae</taxon>
        <taxon>Orchidoideae</taxon>
        <taxon>Orchideae</taxon>
        <taxon>Orchidinae</taxon>
        <taxon>Platanthera</taxon>
    </lineage>
</organism>
<keyword evidence="1" id="KW-0812">Transmembrane</keyword>
<evidence type="ECO:0000313" key="4">
    <source>
        <dbReference type="Proteomes" id="UP001412067"/>
    </source>
</evidence>
<evidence type="ECO:0000313" key="3">
    <source>
        <dbReference type="EMBL" id="KAK8949913.1"/>
    </source>
</evidence>
<keyword evidence="1" id="KW-1133">Transmembrane helix</keyword>
<feature type="chain" id="PRO_5046500729" evidence="2">
    <location>
        <begin position="25"/>
        <end position="221"/>
    </location>
</feature>
<sequence length="221" mass="24647">MGANREKAGATVSLALFLRHLSRARPSPPPPPPDLSQHSVLIRKPAPPLVPDLSQPSVPNHYLPPSANVWIYLPPTVTSSVPPRRRTRAHPFRLILSFSVNTAGFPVVGLGFVLQHAPPFFFSFSPSTACPNRLLCPILSFSVKTIGFLVVVLGIVRQHALQQSCNLGFSTGFDATLFPKRFVEEIERTVRRSGVGWWTLRIYFNGHPFWRSGDLHWIDLQ</sequence>
<evidence type="ECO:0000256" key="2">
    <source>
        <dbReference type="SAM" id="SignalP"/>
    </source>
</evidence>
<dbReference type="Proteomes" id="UP001412067">
    <property type="component" value="Unassembled WGS sequence"/>
</dbReference>
<feature type="transmembrane region" description="Helical" evidence="1">
    <location>
        <begin position="92"/>
        <end position="114"/>
    </location>
</feature>